<keyword evidence="2" id="KW-1185">Reference proteome</keyword>
<proteinExistence type="predicted"/>
<evidence type="ECO:0000313" key="2">
    <source>
        <dbReference type="Proteomes" id="UP000011612"/>
    </source>
</evidence>
<dbReference type="EMBL" id="AOLK01000023">
    <property type="protein sequence ID" value="ELZ81790.1"/>
    <property type="molecule type" value="Genomic_DNA"/>
</dbReference>
<protein>
    <recommendedName>
        <fullName evidence="3">Restriction endonuclease type IV Mrr domain-containing protein</fullName>
    </recommendedName>
</protein>
<name>M0HBC0_HALEO</name>
<evidence type="ECO:0000313" key="1">
    <source>
        <dbReference type="EMBL" id="ELZ81790.1"/>
    </source>
</evidence>
<dbReference type="AlphaFoldDB" id="M0HBC0"/>
<reference evidence="1 2" key="1">
    <citation type="journal article" date="2014" name="PLoS Genet.">
        <title>Phylogenetically driven sequencing of extremely halophilic archaea reveals strategies for static and dynamic osmo-response.</title>
        <authorList>
            <person name="Becker E.A."/>
            <person name="Seitzer P.M."/>
            <person name="Tritt A."/>
            <person name="Larsen D."/>
            <person name="Krusor M."/>
            <person name="Yao A.I."/>
            <person name="Wu D."/>
            <person name="Madern D."/>
            <person name="Eisen J.A."/>
            <person name="Darling A.E."/>
            <person name="Facciotti M.T."/>
        </authorList>
    </citation>
    <scope>NUCLEOTIDE SEQUENCE [LARGE SCALE GENOMIC DNA]</scope>
    <source>
        <strain evidence="1 2">ATCC BAA-1513</strain>
    </source>
</reference>
<sequence>MSPEYFQTKFDELESIDDSATRGRYFDYFVGLLFNQLPGVDVVIGREVATGEIDVFVACLDAPQWLHRLVGDATLLENKWRGKPTGTDDISVFHDKVSMATASCKVCYFVSMGGFTSERNIGAEQLMQSKTDPKMVGWVREDVEQMVSDGSPEELLRSHLM</sequence>
<dbReference type="RefSeq" id="WP_008326461.1">
    <property type="nucleotide sequence ID" value="NZ_AOLK01000023.1"/>
</dbReference>
<dbReference type="Proteomes" id="UP000011612">
    <property type="component" value="Unassembled WGS sequence"/>
</dbReference>
<accession>M0HBC0</accession>
<evidence type="ECO:0008006" key="3">
    <source>
        <dbReference type="Google" id="ProtNLM"/>
    </source>
</evidence>
<comment type="caution">
    <text evidence="1">The sequence shown here is derived from an EMBL/GenBank/DDBJ whole genome shotgun (WGS) entry which is preliminary data.</text>
</comment>
<organism evidence="1 2">
    <name type="scientific">Haloferax elongans ATCC BAA-1513</name>
    <dbReference type="NCBI Taxonomy" id="1230453"/>
    <lineage>
        <taxon>Archaea</taxon>
        <taxon>Methanobacteriati</taxon>
        <taxon>Methanobacteriota</taxon>
        <taxon>Stenosarchaea group</taxon>
        <taxon>Halobacteria</taxon>
        <taxon>Halobacteriales</taxon>
        <taxon>Haloferacaceae</taxon>
        <taxon>Haloferax</taxon>
    </lineage>
</organism>
<gene>
    <name evidence="1" type="ORF">C453_17279</name>
</gene>
<dbReference type="OrthoDB" id="350277at2157"/>